<gene>
    <name evidence="3" type="ORF">TASIC1_0003066700</name>
</gene>
<keyword evidence="2" id="KW-1133">Transmembrane helix</keyword>
<feature type="transmembrane region" description="Helical" evidence="2">
    <location>
        <begin position="254"/>
        <end position="280"/>
    </location>
</feature>
<accession>A0A6V8QPV3</accession>
<keyword evidence="2" id="KW-0472">Membrane</keyword>
<dbReference type="AlphaFoldDB" id="A0A6V8QPV3"/>
<dbReference type="OrthoDB" id="5293596at2759"/>
<sequence>MDSTPLLIGSDSLPGPTVLQDHIINQPVFLRASHSPWFCIPQNVLVFFRGLILAYLVATGCLILNYELTEDTTLSNYRLFFGFAIISFVLVLLYYIITFCWTFTHLYYPDVEEVDGRLEWIIISMMSLPRNLASLRKQFYFSLFYTTTVVFAFMNTVIYWFITRPHDIETAPGDKAPDDNNPGGNLHNGDEAKNGDASGGELWRVGGYLVSGTPFSDIFGQGWFKSFCILNLYGIMAIIMIIEILFLNSIKRPFSIYAHIFSLLVLAGLFLAWAAIGRAATGVYSFFWLDPQEVGSQEAVAAYCIGFVFLAPISFIFMQGFVGIRESLTRPRVILQAAPLEA</sequence>
<dbReference type="EMBL" id="BLZH01000003">
    <property type="protein sequence ID" value="GFP54289.1"/>
    <property type="molecule type" value="Genomic_DNA"/>
</dbReference>
<reference evidence="3 4" key="1">
    <citation type="submission" date="2020-07" db="EMBL/GenBank/DDBJ databases">
        <title>Trichoderma asperellum IC-1 whole genome shotgun sequence.</title>
        <authorList>
            <person name="Kanamasa S."/>
            <person name="Takahashi H."/>
        </authorList>
    </citation>
    <scope>NUCLEOTIDE SEQUENCE [LARGE SCALE GENOMIC DNA]</scope>
    <source>
        <strain evidence="3 4">IC-1</strain>
    </source>
</reference>
<evidence type="ECO:0000256" key="2">
    <source>
        <dbReference type="SAM" id="Phobius"/>
    </source>
</evidence>
<feature type="transmembrane region" description="Helical" evidence="2">
    <location>
        <begin position="77"/>
        <end position="97"/>
    </location>
</feature>
<feature type="transmembrane region" description="Helical" evidence="2">
    <location>
        <begin position="140"/>
        <end position="162"/>
    </location>
</feature>
<organism evidence="3 4">
    <name type="scientific">Trichoderma asperellum</name>
    <name type="common">Filamentous fungus</name>
    <dbReference type="NCBI Taxonomy" id="101201"/>
    <lineage>
        <taxon>Eukaryota</taxon>
        <taxon>Fungi</taxon>
        <taxon>Dikarya</taxon>
        <taxon>Ascomycota</taxon>
        <taxon>Pezizomycotina</taxon>
        <taxon>Sordariomycetes</taxon>
        <taxon>Hypocreomycetidae</taxon>
        <taxon>Hypocreales</taxon>
        <taxon>Hypocreaceae</taxon>
        <taxon>Trichoderma</taxon>
    </lineage>
</organism>
<feature type="region of interest" description="Disordered" evidence="1">
    <location>
        <begin position="172"/>
        <end position="191"/>
    </location>
</feature>
<protein>
    <submittedName>
        <fullName evidence="3">Uncharacterized protein</fullName>
    </submittedName>
</protein>
<feature type="transmembrane region" description="Helical" evidence="2">
    <location>
        <begin position="300"/>
        <end position="322"/>
    </location>
</feature>
<evidence type="ECO:0000313" key="4">
    <source>
        <dbReference type="Proteomes" id="UP000517252"/>
    </source>
</evidence>
<feature type="transmembrane region" description="Helical" evidence="2">
    <location>
        <begin position="223"/>
        <end position="247"/>
    </location>
</feature>
<comment type="caution">
    <text evidence="3">The sequence shown here is derived from an EMBL/GenBank/DDBJ whole genome shotgun (WGS) entry which is preliminary data.</text>
</comment>
<feature type="transmembrane region" description="Helical" evidence="2">
    <location>
        <begin position="44"/>
        <end position="65"/>
    </location>
</feature>
<dbReference type="Proteomes" id="UP000517252">
    <property type="component" value="Unassembled WGS sequence"/>
</dbReference>
<feature type="transmembrane region" description="Helical" evidence="2">
    <location>
        <begin position="117"/>
        <end position="133"/>
    </location>
</feature>
<name>A0A6V8QPV3_TRIAP</name>
<evidence type="ECO:0000313" key="3">
    <source>
        <dbReference type="EMBL" id="GFP54289.1"/>
    </source>
</evidence>
<keyword evidence="2" id="KW-0812">Transmembrane</keyword>
<proteinExistence type="predicted"/>
<evidence type="ECO:0000256" key="1">
    <source>
        <dbReference type="SAM" id="MobiDB-lite"/>
    </source>
</evidence>